<name>A0A1V6SF84_9EURO</name>
<dbReference type="STRING" id="29845.A0A1V6SF84"/>
<dbReference type="EMBL" id="MDYP01000001">
    <property type="protein sequence ID" value="OQE12419.1"/>
    <property type="molecule type" value="Genomic_DNA"/>
</dbReference>
<evidence type="ECO:0000313" key="2">
    <source>
        <dbReference type="Proteomes" id="UP000191518"/>
    </source>
</evidence>
<evidence type="ECO:0000313" key="1">
    <source>
        <dbReference type="EMBL" id="OQE12419.1"/>
    </source>
</evidence>
<organism evidence="1 2">
    <name type="scientific">Penicillium vulpinum</name>
    <dbReference type="NCBI Taxonomy" id="29845"/>
    <lineage>
        <taxon>Eukaryota</taxon>
        <taxon>Fungi</taxon>
        <taxon>Dikarya</taxon>
        <taxon>Ascomycota</taxon>
        <taxon>Pezizomycotina</taxon>
        <taxon>Eurotiomycetes</taxon>
        <taxon>Eurotiomycetidae</taxon>
        <taxon>Eurotiales</taxon>
        <taxon>Aspergillaceae</taxon>
        <taxon>Penicillium</taxon>
    </lineage>
</organism>
<comment type="caution">
    <text evidence="1">The sequence shown here is derived from an EMBL/GenBank/DDBJ whole genome shotgun (WGS) entry which is preliminary data.</text>
</comment>
<accession>A0A1V6SF84</accession>
<sequence>MPKFLENGIDWHGLLEDMCRMTRESTMWRARGIAARPEVRIGLRLVNCHIGRGQWIEKEAHDSIYGEGKHPLIDDSPGSIPYGVGILKDAFEPNFERLNVNRNNLIEMSIAKS</sequence>
<keyword evidence="2" id="KW-1185">Reference proteome</keyword>
<proteinExistence type="predicted"/>
<reference evidence="2" key="1">
    <citation type="journal article" date="2017" name="Nat. Microbiol.">
        <title>Global analysis of biosynthetic gene clusters reveals vast potential of secondary metabolite production in Penicillium species.</title>
        <authorList>
            <person name="Nielsen J.C."/>
            <person name="Grijseels S."/>
            <person name="Prigent S."/>
            <person name="Ji B."/>
            <person name="Dainat J."/>
            <person name="Nielsen K.F."/>
            <person name="Frisvad J.C."/>
            <person name="Workman M."/>
            <person name="Nielsen J."/>
        </authorList>
    </citation>
    <scope>NUCLEOTIDE SEQUENCE [LARGE SCALE GENOMIC DNA]</scope>
    <source>
        <strain evidence="2">IBT 29486</strain>
    </source>
</reference>
<gene>
    <name evidence="1" type="ORF">PENVUL_c001G04615</name>
</gene>
<protein>
    <submittedName>
        <fullName evidence="1">Uncharacterized protein</fullName>
    </submittedName>
</protein>
<dbReference type="AlphaFoldDB" id="A0A1V6SF84"/>
<dbReference type="Proteomes" id="UP000191518">
    <property type="component" value="Unassembled WGS sequence"/>
</dbReference>